<gene>
    <name evidence="1" type="ORF">J2S76_000998</name>
</gene>
<protein>
    <recommendedName>
        <fullName evidence="3">DUF2946 domain-containing protein</fullName>
    </recommendedName>
</protein>
<dbReference type="Proteomes" id="UP001238467">
    <property type="component" value="Unassembled WGS sequence"/>
</dbReference>
<comment type="caution">
    <text evidence="1">The sequence shown here is derived from an EMBL/GenBank/DDBJ whole genome shotgun (WGS) entry which is preliminary data.</text>
</comment>
<dbReference type="RefSeq" id="WP_307058087.1">
    <property type="nucleotide sequence ID" value="NZ_JAUSUH010000002.1"/>
</dbReference>
<reference evidence="1 2" key="1">
    <citation type="submission" date="2023-07" db="EMBL/GenBank/DDBJ databases">
        <title>Genomic Encyclopedia of Type Strains, Phase IV (KMG-IV): sequencing the most valuable type-strain genomes for metagenomic binning, comparative biology and taxonomic classification.</title>
        <authorList>
            <person name="Goeker M."/>
        </authorList>
    </citation>
    <scope>NUCLEOTIDE SEQUENCE [LARGE SCALE GENOMIC DNA]</scope>
    <source>
        <strain evidence="1 2">DSM 1277</strain>
    </source>
</reference>
<name>A0ABU0DDT2_9HYPH</name>
<sequence>MSGRSGSSWLGVRAVALTVAYALVLQLLLASVFAARAAADPLGSHGAFICLNGSSSTAPSDEGGERRAVAHCPLCTLRVDLALQPVFGIEQAAQRFVSPIEWPMSAPWRRPILPARGAHHPRGPPLALSLV</sequence>
<proteinExistence type="predicted"/>
<evidence type="ECO:0000313" key="1">
    <source>
        <dbReference type="EMBL" id="MDQ0346581.1"/>
    </source>
</evidence>
<evidence type="ECO:0000313" key="2">
    <source>
        <dbReference type="Proteomes" id="UP001238467"/>
    </source>
</evidence>
<dbReference type="InterPro" id="IPR021333">
    <property type="entry name" value="DUF2946"/>
</dbReference>
<evidence type="ECO:0008006" key="3">
    <source>
        <dbReference type="Google" id="ProtNLM"/>
    </source>
</evidence>
<dbReference type="Pfam" id="PF11162">
    <property type="entry name" value="DUF2946"/>
    <property type="match status" value="1"/>
</dbReference>
<organism evidence="1 2">
    <name type="scientific">Ancylobacter vacuolatus</name>
    <dbReference type="NCBI Taxonomy" id="223389"/>
    <lineage>
        <taxon>Bacteria</taxon>
        <taxon>Pseudomonadati</taxon>
        <taxon>Pseudomonadota</taxon>
        <taxon>Alphaproteobacteria</taxon>
        <taxon>Hyphomicrobiales</taxon>
        <taxon>Xanthobacteraceae</taxon>
        <taxon>Ancylobacter</taxon>
    </lineage>
</organism>
<dbReference type="EMBL" id="JAUSUH010000002">
    <property type="protein sequence ID" value="MDQ0346581.1"/>
    <property type="molecule type" value="Genomic_DNA"/>
</dbReference>
<accession>A0ABU0DDT2</accession>
<keyword evidence="2" id="KW-1185">Reference proteome</keyword>